<comment type="caution">
    <text evidence="1">The sequence shown here is derived from an EMBL/GenBank/DDBJ whole genome shotgun (WGS) entry which is preliminary data.</text>
</comment>
<dbReference type="InterPro" id="IPR044925">
    <property type="entry name" value="His-Me_finger_sf"/>
</dbReference>
<evidence type="ECO:0000313" key="1">
    <source>
        <dbReference type="EMBL" id="KFB01099.1"/>
    </source>
</evidence>
<evidence type="ECO:0000313" key="2">
    <source>
        <dbReference type="Proteomes" id="UP000028521"/>
    </source>
</evidence>
<keyword evidence="2" id="KW-1185">Reference proteome</keyword>
<organism evidence="1 2">
    <name type="scientific">Mangrovimonas yunxiaonensis</name>
    <dbReference type="NCBI Taxonomy" id="1197477"/>
    <lineage>
        <taxon>Bacteria</taxon>
        <taxon>Pseudomonadati</taxon>
        <taxon>Bacteroidota</taxon>
        <taxon>Flavobacteriia</taxon>
        <taxon>Flavobacteriales</taxon>
        <taxon>Flavobacteriaceae</taxon>
        <taxon>Mangrovimonas</taxon>
    </lineage>
</organism>
<evidence type="ECO:0008006" key="3">
    <source>
        <dbReference type="Google" id="ProtNLM"/>
    </source>
</evidence>
<dbReference type="eggNOG" id="ENOG50315SK">
    <property type="taxonomic scope" value="Bacteria"/>
</dbReference>
<dbReference type="EMBL" id="JPFK01000005">
    <property type="protein sequence ID" value="KFB01099.1"/>
    <property type="molecule type" value="Genomic_DNA"/>
</dbReference>
<protein>
    <recommendedName>
        <fullName evidence="3">HNH endonuclease</fullName>
    </recommendedName>
</protein>
<reference evidence="1 2" key="1">
    <citation type="journal article" date="2014" name="Genome Announc.">
        <title>Draft Genome Sequence of the Algicidal Bacterium Mangrovimonas yunxiaonensis Strain LY01.</title>
        <authorList>
            <person name="Li Y."/>
            <person name="Zhu H."/>
            <person name="Li C."/>
            <person name="Zhang H."/>
            <person name="Chen Z."/>
            <person name="Zheng W."/>
            <person name="Xu H."/>
            <person name="Zheng T."/>
        </authorList>
    </citation>
    <scope>NUCLEOTIDE SEQUENCE [LARGE SCALE GENOMIC DNA]</scope>
    <source>
        <strain evidence="1 2">LY01</strain>
    </source>
</reference>
<dbReference type="OrthoDB" id="6631788at2"/>
<dbReference type="RefSeq" id="WP_036119773.1">
    <property type="nucleotide sequence ID" value="NZ_BMET01000001.1"/>
</dbReference>
<dbReference type="SUPFAM" id="SSF54060">
    <property type="entry name" value="His-Me finger endonucleases"/>
    <property type="match status" value="1"/>
</dbReference>
<sequence>MIISFSNEIWKDFSFPESNTVESFKISNYGRVIRIINGQENSDEKLYRPRPVNGYEVINIRLANGKKTTRYLHKIVAQLFIENPENKNFVTHLDFNKENNHVDNLQWMTYSELGKHHDNNPLVIKGKENRKKNIPYSKLSEAKVKLIKRKIFDPNRKTRLKMIAKQFGISEMQLWRIKSGENWGHVKDY</sequence>
<name>A0A084TK63_9FLAO</name>
<reference evidence="2" key="2">
    <citation type="submission" date="2014-07" db="EMBL/GenBank/DDBJ databases">
        <title>Genome sequence of Mangrovimonas yunxiaonensis.</title>
        <authorList>
            <person name="Li Y."/>
            <person name="Zheng T."/>
        </authorList>
    </citation>
    <scope>NUCLEOTIDE SEQUENCE [LARGE SCALE GENOMIC DNA]</scope>
    <source>
        <strain evidence="2">LY01</strain>
    </source>
</reference>
<dbReference type="Proteomes" id="UP000028521">
    <property type="component" value="Unassembled WGS sequence"/>
</dbReference>
<gene>
    <name evidence="1" type="ORF">IA57_04500</name>
</gene>
<dbReference type="AlphaFoldDB" id="A0A084TK63"/>
<dbReference type="Gene3D" id="3.90.75.20">
    <property type="match status" value="1"/>
</dbReference>
<dbReference type="STRING" id="1197477.IA57_04500"/>
<accession>A0A084TK63</accession>
<proteinExistence type="predicted"/>